<dbReference type="OrthoDB" id="7687536at2759"/>
<evidence type="ECO:0000313" key="2">
    <source>
        <dbReference type="EMBL" id="KAG8040703.1"/>
    </source>
</evidence>
<evidence type="ECO:0000256" key="1">
    <source>
        <dbReference type="SAM" id="MobiDB-lite"/>
    </source>
</evidence>
<dbReference type="EMBL" id="JAAOIC020000020">
    <property type="protein sequence ID" value="KAG8040703.1"/>
    <property type="molecule type" value="Genomic_DNA"/>
</dbReference>
<feature type="region of interest" description="Disordered" evidence="1">
    <location>
        <begin position="49"/>
        <end position="83"/>
    </location>
</feature>
<feature type="compositionally biased region" description="Basic residues" evidence="1">
    <location>
        <begin position="74"/>
        <end position="83"/>
    </location>
</feature>
<feature type="region of interest" description="Disordered" evidence="1">
    <location>
        <begin position="107"/>
        <end position="176"/>
    </location>
</feature>
<keyword evidence="3" id="KW-1185">Reference proteome</keyword>
<feature type="compositionally biased region" description="Basic and acidic residues" evidence="1">
    <location>
        <begin position="149"/>
        <end position="160"/>
    </location>
</feature>
<evidence type="ECO:0000313" key="3">
    <source>
        <dbReference type="Proteomes" id="UP000729913"/>
    </source>
</evidence>
<reference evidence="2" key="2">
    <citation type="submission" date="2021-04" db="EMBL/GenBank/DDBJ databases">
        <title>Genome-wide patterns of bracovirus chromosomal integration into multiple host tissues during parasitism.</title>
        <authorList>
            <person name="Chebbi M.A.C."/>
        </authorList>
    </citation>
    <scope>NUCLEOTIDE SEQUENCE</scope>
    <source>
        <tissue evidence="2">Whole body</tissue>
    </source>
</reference>
<reference evidence="2" key="1">
    <citation type="submission" date="2020-03" db="EMBL/GenBank/DDBJ databases">
        <authorList>
            <person name="Chebbi M.A."/>
            <person name="Drezen J.M."/>
        </authorList>
    </citation>
    <scope>NUCLEOTIDE SEQUENCE</scope>
    <source>
        <tissue evidence="2">Whole body</tissue>
    </source>
</reference>
<organism evidence="2 3">
    <name type="scientific">Cotesia typhae</name>
    <dbReference type="NCBI Taxonomy" id="2053667"/>
    <lineage>
        <taxon>Eukaryota</taxon>
        <taxon>Metazoa</taxon>
        <taxon>Ecdysozoa</taxon>
        <taxon>Arthropoda</taxon>
        <taxon>Hexapoda</taxon>
        <taxon>Insecta</taxon>
        <taxon>Pterygota</taxon>
        <taxon>Neoptera</taxon>
        <taxon>Endopterygota</taxon>
        <taxon>Hymenoptera</taxon>
        <taxon>Apocrita</taxon>
        <taxon>Ichneumonoidea</taxon>
        <taxon>Braconidae</taxon>
        <taxon>Microgastrinae</taxon>
        <taxon>Cotesia</taxon>
    </lineage>
</organism>
<comment type="caution">
    <text evidence="2">The sequence shown here is derived from an EMBL/GenBank/DDBJ whole genome shotgun (WGS) entry which is preliminary data.</text>
</comment>
<dbReference type="AlphaFoldDB" id="A0A8J5R7M6"/>
<dbReference type="Proteomes" id="UP000729913">
    <property type="component" value="Unassembled WGS sequence"/>
</dbReference>
<proteinExistence type="predicted"/>
<name>A0A8J5R7M6_9HYME</name>
<accession>A0A8J5R7M6</accession>
<feature type="compositionally biased region" description="Polar residues" evidence="1">
    <location>
        <begin position="111"/>
        <end position="127"/>
    </location>
</feature>
<protein>
    <submittedName>
        <fullName evidence="2">Uncharacterized protein</fullName>
    </submittedName>
</protein>
<feature type="compositionally biased region" description="Low complexity" evidence="1">
    <location>
        <begin position="128"/>
        <end position="144"/>
    </location>
</feature>
<sequence>MGIVSSTLTLVAAQLAWNCQRFLDPRYRYVEPTKTLEASSAPAAVSTGIDEAKNQQPVPRVPDTFSSHQENRNRRAAQLRYRRKRPSSFDASFIAKSMIRNGIPVSAGSRVVSSTPSTLKRQQAPQWSESSSASASSSSSISSSEDSDVDIKASNEKILERTNIQTEENNNNDDEIVGQKYTMSAAEEAAFRMTLGRGHFSRSKKDRFLNHLRLEKRLNDLNREFFELTCRAHSRSLYRHHSGDLRKIV</sequence>
<gene>
    <name evidence="2" type="ORF">G9C98_002699</name>
</gene>